<evidence type="ECO:0000313" key="6">
    <source>
        <dbReference type="EMBL" id="KAK2078358.1"/>
    </source>
</evidence>
<feature type="compositionally biased region" description="Basic and acidic residues" evidence="4">
    <location>
        <begin position="352"/>
        <end position="370"/>
    </location>
</feature>
<dbReference type="InterPro" id="IPR045853">
    <property type="entry name" value="Pep_chain_release_fac_I_sf"/>
</dbReference>
<dbReference type="Proteomes" id="UP001255856">
    <property type="component" value="Unassembled WGS sequence"/>
</dbReference>
<dbReference type="Gene3D" id="3.30.70.1660">
    <property type="match status" value="1"/>
</dbReference>
<dbReference type="GO" id="GO:0016149">
    <property type="term" value="F:translation release factor activity, codon specific"/>
    <property type="evidence" value="ECO:0007669"/>
    <property type="project" value="InterPro"/>
</dbReference>
<name>A0AAD9IIT6_PROWI</name>
<proteinExistence type="inferred from homology"/>
<evidence type="ECO:0000256" key="4">
    <source>
        <dbReference type="SAM" id="MobiDB-lite"/>
    </source>
</evidence>
<feature type="region of interest" description="Disordered" evidence="4">
    <location>
        <begin position="348"/>
        <end position="374"/>
    </location>
</feature>
<dbReference type="GO" id="GO:0070126">
    <property type="term" value="P:mitochondrial translational termination"/>
    <property type="evidence" value="ECO:0007669"/>
    <property type="project" value="UniProtKB-ARBA"/>
</dbReference>
<dbReference type="GO" id="GO:0005739">
    <property type="term" value="C:mitochondrion"/>
    <property type="evidence" value="ECO:0007669"/>
    <property type="project" value="GOC"/>
</dbReference>
<evidence type="ECO:0000259" key="5">
    <source>
        <dbReference type="PROSITE" id="PS00745"/>
    </source>
</evidence>
<comment type="caution">
    <text evidence="6">The sequence shown here is derived from an EMBL/GenBank/DDBJ whole genome shotgun (WGS) entry which is preliminary data.</text>
</comment>
<keyword evidence="3" id="KW-0648">Protein biosynthesis</keyword>
<dbReference type="SMART" id="SM00937">
    <property type="entry name" value="PCRF"/>
    <property type="match status" value="1"/>
</dbReference>
<dbReference type="PANTHER" id="PTHR43804">
    <property type="entry name" value="LD18447P"/>
    <property type="match status" value="1"/>
</dbReference>
<accession>A0AAD9IIT6</accession>
<comment type="similarity">
    <text evidence="1">Belongs to the prokaryotic/mitochondrial release factor family.</text>
</comment>
<evidence type="ECO:0000256" key="2">
    <source>
        <dbReference type="ARBA" id="ARBA00022481"/>
    </source>
</evidence>
<evidence type="ECO:0000256" key="1">
    <source>
        <dbReference type="ARBA" id="ARBA00010835"/>
    </source>
</evidence>
<sequence length="424" mass="45691">MANCNFRRHLAALEGDAACLRANVALRTLHSSSSSANQQQGDVAPSDSPALRARVTPAIEGRLREIEARHASLVEQSLAPEFASLSPQEMARLQRDIAELEPVAEASRRLAAKRGELAEVSRLARDEGEDAEMRALFASERDALAAELPALEHGVLLSLLPRDAADAGGVVLEVRAGTGGEEACLFAAELFAMYAAYAARRGWRWEALELARADAGGLKLGSAALSAPRGAEGVFGRLKFESGIHRVQRVPATESAGRVHTSAASVAVLPEAPEVEVEVRDEDLRIDVYRASGAGGQHVNTTNSAVRVTHLPTGTVVAIQDERSQHKNKAKALKLLRARIYDEQRQAAQRAHSADRRAQIGSGDRSERIRTYNFPQGRVTDHRVGVTLHGLSSVIVEGQLDPFIDALSMDHQMKQLASLGTEDN</sequence>
<protein>
    <recommendedName>
        <fullName evidence="5">Prokaryotic-type class I peptide chain release factors domain-containing protein</fullName>
    </recommendedName>
</protein>
<gene>
    <name evidence="6" type="ORF">QBZ16_003198</name>
</gene>
<dbReference type="Pfam" id="PF03462">
    <property type="entry name" value="PCRF"/>
    <property type="match status" value="1"/>
</dbReference>
<dbReference type="FunFam" id="3.30.70.1660:FF:000004">
    <property type="entry name" value="Peptide chain release factor 1"/>
    <property type="match status" value="1"/>
</dbReference>
<feature type="region of interest" description="Disordered" evidence="4">
    <location>
        <begin position="31"/>
        <end position="52"/>
    </location>
</feature>
<dbReference type="HAMAP" id="MF_00093">
    <property type="entry name" value="Rel_fac_1"/>
    <property type="match status" value="1"/>
</dbReference>
<dbReference type="FunFam" id="3.30.160.20:FF:000004">
    <property type="entry name" value="Peptide chain release factor 1"/>
    <property type="match status" value="1"/>
</dbReference>
<dbReference type="PANTHER" id="PTHR43804:SF7">
    <property type="entry name" value="LD18447P"/>
    <property type="match status" value="1"/>
</dbReference>
<dbReference type="InterPro" id="IPR005139">
    <property type="entry name" value="PCRF"/>
</dbReference>
<dbReference type="Gene3D" id="3.30.160.20">
    <property type="match status" value="1"/>
</dbReference>
<evidence type="ECO:0000256" key="3">
    <source>
        <dbReference type="ARBA" id="ARBA00022917"/>
    </source>
</evidence>
<dbReference type="Pfam" id="PF00472">
    <property type="entry name" value="RF-1"/>
    <property type="match status" value="1"/>
</dbReference>
<dbReference type="EMBL" id="JASFZW010000004">
    <property type="protein sequence ID" value="KAK2078358.1"/>
    <property type="molecule type" value="Genomic_DNA"/>
</dbReference>
<evidence type="ECO:0000313" key="7">
    <source>
        <dbReference type="Proteomes" id="UP001255856"/>
    </source>
</evidence>
<dbReference type="InterPro" id="IPR000352">
    <property type="entry name" value="Pep_chain_release_fac_I"/>
</dbReference>
<dbReference type="NCBIfam" id="NF001859">
    <property type="entry name" value="PRK00591.1"/>
    <property type="match status" value="1"/>
</dbReference>
<dbReference type="SUPFAM" id="SSF75620">
    <property type="entry name" value="Release factor"/>
    <property type="match status" value="1"/>
</dbReference>
<keyword evidence="2" id="KW-0488">Methylation</keyword>
<dbReference type="NCBIfam" id="TIGR00019">
    <property type="entry name" value="prfA"/>
    <property type="match status" value="1"/>
</dbReference>
<dbReference type="PROSITE" id="PS00745">
    <property type="entry name" value="RF_PROK_I"/>
    <property type="match status" value="1"/>
</dbReference>
<feature type="compositionally biased region" description="Polar residues" evidence="4">
    <location>
        <begin position="31"/>
        <end position="41"/>
    </location>
</feature>
<organism evidence="6 7">
    <name type="scientific">Prototheca wickerhamii</name>
    <dbReference type="NCBI Taxonomy" id="3111"/>
    <lineage>
        <taxon>Eukaryota</taxon>
        <taxon>Viridiplantae</taxon>
        <taxon>Chlorophyta</taxon>
        <taxon>core chlorophytes</taxon>
        <taxon>Trebouxiophyceae</taxon>
        <taxon>Chlorellales</taxon>
        <taxon>Chlorellaceae</taxon>
        <taxon>Prototheca</taxon>
    </lineage>
</organism>
<dbReference type="AlphaFoldDB" id="A0AAD9IIT6"/>
<keyword evidence="7" id="KW-1185">Reference proteome</keyword>
<dbReference type="InterPro" id="IPR004373">
    <property type="entry name" value="RF-1"/>
</dbReference>
<dbReference type="Gene3D" id="6.10.140.1950">
    <property type="match status" value="1"/>
</dbReference>
<reference evidence="6" key="1">
    <citation type="submission" date="2021-01" db="EMBL/GenBank/DDBJ databases">
        <authorList>
            <person name="Eckstrom K.M.E."/>
        </authorList>
    </citation>
    <scope>NUCLEOTIDE SEQUENCE</scope>
    <source>
        <strain evidence="6">UVCC 0001</strain>
    </source>
</reference>
<dbReference type="InterPro" id="IPR050057">
    <property type="entry name" value="Prokaryotic/Mito_RF"/>
</dbReference>
<feature type="domain" description="Prokaryotic-type class I peptide chain release factors" evidence="5">
    <location>
        <begin position="290"/>
        <end position="306"/>
    </location>
</feature>